<protein>
    <submittedName>
        <fullName evidence="2">Catabolite gene activator protein</fullName>
    </submittedName>
</protein>
<gene>
    <name evidence="2" type="ORF">HLVA_22000</name>
</gene>
<dbReference type="Pfam" id="PF00027">
    <property type="entry name" value="cNMP_binding"/>
    <property type="match status" value="1"/>
</dbReference>
<dbReference type="SUPFAM" id="SSF51206">
    <property type="entry name" value="cAMP-binding domain-like"/>
    <property type="match status" value="1"/>
</dbReference>
<dbReference type="AlphaFoldDB" id="A0AAU9DYM8"/>
<dbReference type="KEGG" id="haby:HLVA_22000"/>
<dbReference type="EMBL" id="AP027060">
    <property type="protein sequence ID" value="BDU51631.1"/>
    <property type="molecule type" value="Genomic_DNA"/>
</dbReference>
<dbReference type="PROSITE" id="PS50042">
    <property type="entry name" value="CNMP_BINDING_3"/>
    <property type="match status" value="1"/>
</dbReference>
<keyword evidence="2" id="KW-0614">Plasmid</keyword>
<dbReference type="InterPro" id="IPR014710">
    <property type="entry name" value="RmlC-like_jellyroll"/>
</dbReference>
<dbReference type="SUPFAM" id="SSF46785">
    <property type="entry name" value="Winged helix' DNA-binding domain"/>
    <property type="match status" value="1"/>
</dbReference>
<dbReference type="Gene3D" id="2.60.120.10">
    <property type="entry name" value="Jelly Rolls"/>
    <property type="match status" value="1"/>
</dbReference>
<dbReference type="InterPro" id="IPR000595">
    <property type="entry name" value="cNMP-bd_dom"/>
</dbReference>
<dbReference type="RefSeq" id="WP_307905499.1">
    <property type="nucleotide sequence ID" value="NZ_AP027060.1"/>
</dbReference>
<dbReference type="Proteomes" id="UP001321582">
    <property type="component" value="Plasmid pHIC"/>
</dbReference>
<name>A0AAU9DYM8_9FUSO</name>
<evidence type="ECO:0000259" key="1">
    <source>
        <dbReference type="PROSITE" id="PS50042"/>
    </source>
</evidence>
<evidence type="ECO:0000313" key="3">
    <source>
        <dbReference type="Proteomes" id="UP001321582"/>
    </source>
</evidence>
<feature type="domain" description="Cyclic nucleotide-binding" evidence="1">
    <location>
        <begin position="10"/>
        <end position="88"/>
    </location>
</feature>
<organism evidence="2 3">
    <name type="scientific">Haliovirga abyssi</name>
    <dbReference type="NCBI Taxonomy" id="2996794"/>
    <lineage>
        <taxon>Bacteria</taxon>
        <taxon>Fusobacteriati</taxon>
        <taxon>Fusobacteriota</taxon>
        <taxon>Fusobacteriia</taxon>
        <taxon>Fusobacteriales</taxon>
        <taxon>Haliovirgaceae</taxon>
        <taxon>Haliovirga</taxon>
    </lineage>
</organism>
<accession>A0AAU9DYM8</accession>
<evidence type="ECO:0000313" key="2">
    <source>
        <dbReference type="EMBL" id="BDU51631.1"/>
    </source>
</evidence>
<dbReference type="InterPro" id="IPR036390">
    <property type="entry name" value="WH_DNA-bd_sf"/>
</dbReference>
<keyword evidence="3" id="KW-1185">Reference proteome</keyword>
<reference evidence="2 3" key="1">
    <citation type="submission" date="2022-11" db="EMBL/GenBank/DDBJ databases">
        <title>Haliovirga abyssi gen. nov., sp. nov., a mesophilic fermentative bacterium isolated from the Iheya North hydrothermal field and the proposal of Haliovirgaceae fam. nov.</title>
        <authorList>
            <person name="Miyazaki U."/>
            <person name="Tame A."/>
            <person name="Miyazaki J."/>
            <person name="Takai K."/>
            <person name="Sawayama S."/>
            <person name="Kitajima M."/>
            <person name="Okamoto A."/>
            <person name="Nakagawa S."/>
        </authorList>
    </citation>
    <scope>NUCLEOTIDE SEQUENCE [LARGE SCALE GENOMIC DNA]</scope>
    <source>
        <strain evidence="2 3">IC12</strain>
        <plasmid evidence="2 3">pHIC</plasmid>
    </source>
</reference>
<dbReference type="CDD" id="cd00038">
    <property type="entry name" value="CAP_ED"/>
    <property type="match status" value="1"/>
</dbReference>
<proteinExistence type="predicted"/>
<geneLocation type="plasmid" evidence="2 3">
    <name>pHIC</name>
</geneLocation>
<sequence>MKILSNPKSLKKYIDKHLLNTHFTDFNINYFELHKFEKNEYICVAGQKLNYLYFLIEGSANVFLTLKDGRQILISYLIPFHVIGDVELKRFGISRLDVVASQECLAIALPFEIINSKLGKDFKFWQYAVETISEKLESTTETLIISSLYPFKIKFAHHLLNSTTKDDIVNFDSLTSLAVFLGVSYRQLLRVVHEFENDGIIKKHKSSFQIENFDKLEILLVDF</sequence>
<dbReference type="InterPro" id="IPR018490">
    <property type="entry name" value="cNMP-bd_dom_sf"/>
</dbReference>